<accession>A0A011TEB4</accession>
<evidence type="ECO:0000256" key="1">
    <source>
        <dbReference type="SAM" id="MobiDB-lite"/>
    </source>
</evidence>
<sequence length="388" mass="42758">MSAAEKTWKFEPGQEAPQREAANDNTAPFQLMDYAEYKASRSYDTTQMVICGLVRVGTLISINARPSKGKTGLAVLIADLLSNASRFLGRETMPCNVVYIPVEDGNDVANRLHAIQSKAIKIAVFDGGFSLGGNWKASVEKARKLLRHMKDAHADRVPVLVIDTLRAALEGQSVLDDRHTSPPLNALRSVAEDEGAVIVILNHTNRDNPKNTKGETLESLVAMEFLLIEDEKAGDGSLQLWVGKNRNGKAHFLMANVRFTSKTNDDGSEAAIIESITEASADAAVKADAVRMKGDKKILFSIVQTEIMDSERYHMPFGVDGPRVKIVAVEAIRPKFYERKDGNQHAKKTAFGRNLDYLLKDEYLVRGEVGANKEAVIWLANRQHEAVD</sequence>
<proteinExistence type="predicted"/>
<dbReference type="STRING" id="69279.BG36_17605"/>
<dbReference type="HOGENOM" id="CLU_711054_0_0_5"/>
<dbReference type="Proteomes" id="UP000019849">
    <property type="component" value="Unassembled WGS sequence"/>
</dbReference>
<dbReference type="AlphaFoldDB" id="A0A011TEB4"/>
<name>A0A011TEB4_9HYPH</name>
<dbReference type="PATRIC" id="fig|69279.3.peg.743"/>
<dbReference type="Gene3D" id="3.40.50.300">
    <property type="entry name" value="P-loop containing nucleotide triphosphate hydrolases"/>
    <property type="match status" value="1"/>
</dbReference>
<evidence type="ECO:0000313" key="2">
    <source>
        <dbReference type="EMBL" id="EXL09984.1"/>
    </source>
</evidence>
<comment type="caution">
    <text evidence="2">The sequence shown here is derived from an EMBL/GenBank/DDBJ whole genome shotgun (WGS) entry which is preliminary data.</text>
</comment>
<feature type="region of interest" description="Disordered" evidence="1">
    <location>
        <begin position="1"/>
        <end position="25"/>
    </location>
</feature>
<dbReference type="SUPFAM" id="SSF52540">
    <property type="entry name" value="P-loop containing nucleoside triphosphate hydrolases"/>
    <property type="match status" value="1"/>
</dbReference>
<evidence type="ECO:0008006" key="4">
    <source>
        <dbReference type="Google" id="ProtNLM"/>
    </source>
</evidence>
<dbReference type="Pfam" id="PF13481">
    <property type="entry name" value="AAA_25"/>
    <property type="match status" value="1"/>
</dbReference>
<dbReference type="InterPro" id="IPR027417">
    <property type="entry name" value="P-loop_NTPase"/>
</dbReference>
<organism evidence="2 3">
    <name type="scientific">Aquamicrobium defluvii</name>
    <dbReference type="NCBI Taxonomy" id="69279"/>
    <lineage>
        <taxon>Bacteria</taxon>
        <taxon>Pseudomonadati</taxon>
        <taxon>Pseudomonadota</taxon>
        <taxon>Alphaproteobacteria</taxon>
        <taxon>Hyphomicrobiales</taxon>
        <taxon>Phyllobacteriaceae</taxon>
        <taxon>Aquamicrobium</taxon>
    </lineage>
</organism>
<dbReference type="EMBL" id="JENY01000004">
    <property type="protein sequence ID" value="EXL09984.1"/>
    <property type="molecule type" value="Genomic_DNA"/>
</dbReference>
<gene>
    <name evidence="2" type="ORF">BG36_17605</name>
</gene>
<evidence type="ECO:0000313" key="3">
    <source>
        <dbReference type="Proteomes" id="UP000019849"/>
    </source>
</evidence>
<protein>
    <recommendedName>
        <fullName evidence="4">AAA domain-containing protein</fullName>
    </recommendedName>
</protein>
<reference evidence="2 3" key="1">
    <citation type="submission" date="2014-02" db="EMBL/GenBank/DDBJ databases">
        <title>Aquamicrobium defluvii Genome sequencing.</title>
        <authorList>
            <person name="Wang X."/>
        </authorList>
    </citation>
    <scope>NUCLEOTIDE SEQUENCE [LARGE SCALE GENOMIC DNA]</scope>
    <source>
        <strain evidence="2 3">W13Z1</strain>
    </source>
</reference>
<dbReference type="RefSeq" id="WP_035023645.1">
    <property type="nucleotide sequence ID" value="NZ_KK073879.1"/>
</dbReference>
<dbReference type="eggNOG" id="COG3598">
    <property type="taxonomic scope" value="Bacteria"/>
</dbReference>